<evidence type="ECO:0000256" key="4">
    <source>
        <dbReference type="ARBA" id="ARBA00022475"/>
    </source>
</evidence>
<dbReference type="PANTHER" id="PTHR21716">
    <property type="entry name" value="TRANSMEMBRANE PROTEIN"/>
    <property type="match status" value="1"/>
</dbReference>
<dbReference type="EMBL" id="NILF01000008">
    <property type="protein sequence ID" value="TWL44336.1"/>
    <property type="molecule type" value="Genomic_DNA"/>
</dbReference>
<feature type="transmembrane region" description="Helical" evidence="8">
    <location>
        <begin position="224"/>
        <end position="249"/>
    </location>
</feature>
<proteinExistence type="inferred from homology"/>
<feature type="transmembrane region" description="Helical" evidence="8">
    <location>
        <begin position="292"/>
        <end position="314"/>
    </location>
</feature>
<protein>
    <submittedName>
        <fullName evidence="9">AI-2 transport protein TqsA</fullName>
    </submittedName>
</protein>
<gene>
    <name evidence="9" type="ORF">CHCC15381_2998</name>
</gene>
<feature type="transmembrane region" description="Helical" evidence="8">
    <location>
        <begin position="169"/>
        <end position="191"/>
    </location>
</feature>
<feature type="transmembrane region" description="Helical" evidence="8">
    <location>
        <begin position="255"/>
        <end position="285"/>
    </location>
</feature>
<evidence type="ECO:0000313" key="9">
    <source>
        <dbReference type="EMBL" id="TWL44336.1"/>
    </source>
</evidence>
<evidence type="ECO:0000256" key="5">
    <source>
        <dbReference type="ARBA" id="ARBA00022692"/>
    </source>
</evidence>
<evidence type="ECO:0000256" key="8">
    <source>
        <dbReference type="SAM" id="Phobius"/>
    </source>
</evidence>
<comment type="caution">
    <text evidence="9">The sequence shown here is derived from an EMBL/GenBank/DDBJ whole genome shotgun (WGS) entry which is preliminary data.</text>
</comment>
<sequence>MKKAGRKQSLFKSKTHFWTLQILLVLLIIYVSTKVSFLFEPIIVFASTLFTPILIAGILYFIFNPIVRFLEKKLPRTLSILLIYLAFVALIVFVLSSVGPVFTKQVTDLFNSIPSYVKQIQIFIKQMSNSQWFTWMMNQDFVSVAKIESSIGEYLTSLPENITGSLSSVFGVVTNIAITSVTVPFILFYMLKDGNRFPNLAVKILPDKYKNEGLKIFKDLYETLAAYIQGQLIVCMFVGTACFIGFWIAGVKYALILGVIIAVTNIIPYVGPFLGATPAVIIAFLDSPTKALIALIIVVAVQQTDGNLLSPLIIGRRLNTHPLTIILLLIGAGSFGGILGMILAVPAYALLKAFTLNIVRLVRLRQRYKKETAENAEV</sequence>
<keyword evidence="10" id="KW-1185">Reference proteome</keyword>
<dbReference type="InterPro" id="IPR002549">
    <property type="entry name" value="AI-2E-like"/>
</dbReference>
<dbReference type="Pfam" id="PF01594">
    <property type="entry name" value="AI-2E_transport"/>
    <property type="match status" value="1"/>
</dbReference>
<evidence type="ECO:0000256" key="7">
    <source>
        <dbReference type="ARBA" id="ARBA00023136"/>
    </source>
</evidence>
<comment type="subcellular location">
    <subcellularLocation>
        <location evidence="1">Cell membrane</location>
        <topology evidence="1">Multi-pass membrane protein</topology>
    </subcellularLocation>
</comment>
<keyword evidence="6 8" id="KW-1133">Transmembrane helix</keyword>
<comment type="similarity">
    <text evidence="2">Belongs to the autoinducer-2 exporter (AI-2E) (TC 2.A.86) family.</text>
</comment>
<reference evidence="9 10" key="1">
    <citation type="submission" date="2019-06" db="EMBL/GenBank/DDBJ databases">
        <title>Genome sequence analysis of &gt;100 Bacillus licheniformis strains suggests intrinsic resistance to this species.</title>
        <authorList>
            <person name="Wels M."/>
            <person name="Siezen R.J."/>
            <person name="Johansen E."/>
            <person name="Stuer-Lauridsen B."/>
            <person name="Bjerre K."/>
            <person name="Nielsen B.K.K."/>
        </authorList>
    </citation>
    <scope>NUCLEOTIDE SEQUENCE [LARGE SCALE GENOMIC DNA]</scope>
    <source>
        <strain evidence="9 10">BAC-15381</strain>
    </source>
</reference>
<dbReference type="PANTHER" id="PTHR21716:SF53">
    <property type="entry name" value="PERMEASE PERM-RELATED"/>
    <property type="match status" value="1"/>
</dbReference>
<feature type="transmembrane region" description="Helical" evidence="8">
    <location>
        <begin position="43"/>
        <end position="66"/>
    </location>
</feature>
<evidence type="ECO:0000256" key="6">
    <source>
        <dbReference type="ARBA" id="ARBA00022989"/>
    </source>
</evidence>
<accession>A0ABY3G1I3</accession>
<evidence type="ECO:0000256" key="3">
    <source>
        <dbReference type="ARBA" id="ARBA00022448"/>
    </source>
</evidence>
<keyword evidence="3" id="KW-0813">Transport</keyword>
<feature type="transmembrane region" description="Helical" evidence="8">
    <location>
        <begin position="326"/>
        <end position="351"/>
    </location>
</feature>
<name>A0ABY3G1I3_9BACI</name>
<keyword evidence="5 8" id="KW-0812">Transmembrane</keyword>
<evidence type="ECO:0000256" key="2">
    <source>
        <dbReference type="ARBA" id="ARBA00009773"/>
    </source>
</evidence>
<keyword evidence="4" id="KW-1003">Cell membrane</keyword>
<organism evidence="9 10">
    <name type="scientific">Bacillus paralicheniformis</name>
    <dbReference type="NCBI Taxonomy" id="1648923"/>
    <lineage>
        <taxon>Bacteria</taxon>
        <taxon>Bacillati</taxon>
        <taxon>Bacillota</taxon>
        <taxon>Bacilli</taxon>
        <taxon>Bacillales</taxon>
        <taxon>Bacillaceae</taxon>
        <taxon>Bacillus</taxon>
    </lineage>
</organism>
<feature type="transmembrane region" description="Helical" evidence="8">
    <location>
        <begin position="78"/>
        <end position="102"/>
    </location>
</feature>
<evidence type="ECO:0000313" key="10">
    <source>
        <dbReference type="Proteomes" id="UP000429980"/>
    </source>
</evidence>
<dbReference type="Proteomes" id="UP000429980">
    <property type="component" value="Unassembled WGS sequence"/>
</dbReference>
<evidence type="ECO:0000256" key="1">
    <source>
        <dbReference type="ARBA" id="ARBA00004651"/>
    </source>
</evidence>
<keyword evidence="7 8" id="KW-0472">Membrane</keyword>